<evidence type="ECO:0000313" key="14">
    <source>
        <dbReference type="Proteomes" id="UP001418796"/>
    </source>
</evidence>
<evidence type="ECO:0000256" key="6">
    <source>
        <dbReference type="ARBA" id="ARBA00012963"/>
    </source>
</evidence>
<comment type="pathway">
    <text evidence="9">Cofactor biosynthesis; thiamine diphosphate biosynthesis; 4-amino-2-methyl-5-diphosphomethylpyrimidine from 5-amino-1-(5-phospho-D-ribosyl)imidazole: step 2/3.</text>
</comment>
<comment type="catalytic activity">
    <reaction evidence="2">
        <text>4-amino-2-methyl-5-(phosphooxymethyl)pyrimidine + ATP = 4-amino-2-methyl-5-(diphosphooxymethyl)pyrimidine + ADP</text>
        <dbReference type="Rhea" id="RHEA:19893"/>
        <dbReference type="ChEBI" id="CHEBI:30616"/>
        <dbReference type="ChEBI" id="CHEBI:57841"/>
        <dbReference type="ChEBI" id="CHEBI:58354"/>
        <dbReference type="ChEBI" id="CHEBI:456216"/>
        <dbReference type="EC" id="2.7.4.7"/>
    </reaction>
</comment>
<evidence type="ECO:0000256" key="8">
    <source>
        <dbReference type="ARBA" id="ARBA00022977"/>
    </source>
</evidence>
<evidence type="ECO:0000313" key="13">
    <source>
        <dbReference type="EMBL" id="MEN0643163.1"/>
    </source>
</evidence>
<protein>
    <recommendedName>
        <fullName evidence="7">Hydroxymethylpyrimidine/phosphomethylpyrimidine kinase</fullName>
        <ecNumber evidence="5">2.7.1.49</ecNumber>
        <ecNumber evidence="6">2.7.4.7</ecNumber>
    </recommendedName>
    <alternativeName>
        <fullName evidence="10">Hydroxymethylpyrimidine kinase</fullName>
    </alternativeName>
    <alternativeName>
        <fullName evidence="11">Hydroxymethylpyrimidine phosphate kinase</fullName>
    </alternativeName>
</protein>
<comment type="pathway">
    <text evidence="3">Cofactor biosynthesis; thiamine diphosphate biosynthesis; 4-amino-2-methyl-5-diphosphomethylpyrimidine from 5-amino-1-(5-phospho-D-ribosyl)imidazole: step 3/3.</text>
</comment>
<dbReference type="CDD" id="cd01169">
    <property type="entry name" value="HMPP_kinase"/>
    <property type="match status" value="1"/>
</dbReference>
<organism evidence="13 14">
    <name type="scientific">Alkalicoccobacillus gibsonii</name>
    <dbReference type="NCBI Taxonomy" id="79881"/>
    <lineage>
        <taxon>Bacteria</taxon>
        <taxon>Bacillati</taxon>
        <taxon>Bacillota</taxon>
        <taxon>Bacilli</taxon>
        <taxon>Bacillales</taxon>
        <taxon>Bacillaceae</taxon>
        <taxon>Alkalicoccobacillus</taxon>
    </lineage>
</organism>
<dbReference type="SUPFAM" id="SSF53613">
    <property type="entry name" value="Ribokinase-like"/>
    <property type="match status" value="1"/>
</dbReference>
<dbReference type="GO" id="GO:0008902">
    <property type="term" value="F:hydroxymethylpyrimidine kinase activity"/>
    <property type="evidence" value="ECO:0007669"/>
    <property type="project" value="UniProtKB-EC"/>
</dbReference>
<dbReference type="PANTHER" id="PTHR20858:SF17">
    <property type="entry name" value="HYDROXYMETHYLPYRIMIDINE_PHOSPHOMETHYLPYRIMIDINE KINASE THI20-RELATED"/>
    <property type="match status" value="1"/>
</dbReference>
<dbReference type="GO" id="GO:0008972">
    <property type="term" value="F:phosphomethylpyrimidine kinase activity"/>
    <property type="evidence" value="ECO:0007669"/>
    <property type="project" value="UniProtKB-EC"/>
</dbReference>
<dbReference type="InterPro" id="IPR013749">
    <property type="entry name" value="PM/HMP-P_kinase-1"/>
</dbReference>
<dbReference type="EMBL" id="JBCITK010000001">
    <property type="protein sequence ID" value="MEN0643163.1"/>
    <property type="molecule type" value="Genomic_DNA"/>
</dbReference>
<dbReference type="Proteomes" id="UP001418796">
    <property type="component" value="Unassembled WGS sequence"/>
</dbReference>
<comment type="similarity">
    <text evidence="4">Belongs to the ThiD family.</text>
</comment>
<dbReference type="EC" id="2.7.4.7" evidence="6"/>
<name>A0ABU9VGY0_9BACI</name>
<proteinExistence type="inferred from homology"/>
<sequence>MTLPKVLTIAGSDSGGGAGIQADLKTFQELDTYGLSVITAITAQNTVGVQAVHPVSLNGLNDQLESVFTDIKVDAVKTGMLVSADYIQSISTYIRDYNVNKLVIDPVLGSTSGSELTKNEAIDELKNSLWPLATVVTPNLIEAARMLGWASINTVSEMEKAVYQLHEWGAKSILLKGGHLPGGESVDLLYDGHTLTHFPMKRIDQPHTHGTGCTLASAIAAGLAKGNSIHDAVSMAKDFVTCAIREGFSIGEGSGPLNHSAYRHRQ</sequence>
<dbReference type="InterPro" id="IPR029056">
    <property type="entry name" value="Ribokinase-like"/>
</dbReference>
<evidence type="ECO:0000256" key="1">
    <source>
        <dbReference type="ARBA" id="ARBA00000151"/>
    </source>
</evidence>
<dbReference type="EC" id="2.7.1.49" evidence="5"/>
<dbReference type="PANTHER" id="PTHR20858">
    <property type="entry name" value="PHOSPHOMETHYLPYRIMIDINE KINASE"/>
    <property type="match status" value="1"/>
</dbReference>
<dbReference type="InterPro" id="IPR004399">
    <property type="entry name" value="HMP/HMP-P_kinase_dom"/>
</dbReference>
<dbReference type="Pfam" id="PF08543">
    <property type="entry name" value="Phos_pyr_kin"/>
    <property type="match status" value="1"/>
</dbReference>
<evidence type="ECO:0000256" key="9">
    <source>
        <dbReference type="ARBA" id="ARBA00037917"/>
    </source>
</evidence>
<keyword evidence="14" id="KW-1185">Reference proteome</keyword>
<accession>A0ABU9VGY0</accession>
<keyword evidence="13" id="KW-0808">Transferase</keyword>
<comment type="caution">
    <text evidence="13">The sequence shown here is derived from an EMBL/GenBank/DDBJ whole genome shotgun (WGS) entry which is preliminary data.</text>
</comment>
<keyword evidence="13" id="KW-0418">Kinase</keyword>
<gene>
    <name evidence="13" type="primary">thiD</name>
    <name evidence="13" type="ORF">MKY91_08410</name>
</gene>
<dbReference type="Gene3D" id="3.40.1190.20">
    <property type="match status" value="1"/>
</dbReference>
<comment type="catalytic activity">
    <reaction evidence="1">
        <text>4-amino-5-hydroxymethyl-2-methylpyrimidine + ATP = 4-amino-2-methyl-5-(phosphooxymethyl)pyrimidine + ADP + H(+)</text>
        <dbReference type="Rhea" id="RHEA:23096"/>
        <dbReference type="ChEBI" id="CHEBI:15378"/>
        <dbReference type="ChEBI" id="CHEBI:16892"/>
        <dbReference type="ChEBI" id="CHEBI:30616"/>
        <dbReference type="ChEBI" id="CHEBI:58354"/>
        <dbReference type="ChEBI" id="CHEBI:456216"/>
        <dbReference type="EC" id="2.7.1.49"/>
    </reaction>
</comment>
<evidence type="ECO:0000256" key="4">
    <source>
        <dbReference type="ARBA" id="ARBA00009879"/>
    </source>
</evidence>
<evidence type="ECO:0000256" key="11">
    <source>
        <dbReference type="ARBA" id="ARBA00043176"/>
    </source>
</evidence>
<evidence type="ECO:0000256" key="3">
    <source>
        <dbReference type="ARBA" id="ARBA00004769"/>
    </source>
</evidence>
<keyword evidence="8" id="KW-0784">Thiamine biosynthesis</keyword>
<evidence type="ECO:0000256" key="7">
    <source>
        <dbReference type="ARBA" id="ARBA00019161"/>
    </source>
</evidence>
<dbReference type="NCBIfam" id="TIGR00097">
    <property type="entry name" value="HMP-P_kinase"/>
    <property type="match status" value="1"/>
</dbReference>
<evidence type="ECO:0000259" key="12">
    <source>
        <dbReference type="Pfam" id="PF08543"/>
    </source>
</evidence>
<dbReference type="RefSeq" id="WP_343130135.1">
    <property type="nucleotide sequence ID" value="NZ_JBCITK010000001.1"/>
</dbReference>
<evidence type="ECO:0000256" key="10">
    <source>
        <dbReference type="ARBA" id="ARBA00042102"/>
    </source>
</evidence>
<feature type="domain" description="Pyridoxamine kinase/Phosphomethylpyrimidine kinase" evidence="12">
    <location>
        <begin position="13"/>
        <end position="258"/>
    </location>
</feature>
<evidence type="ECO:0000256" key="5">
    <source>
        <dbReference type="ARBA" id="ARBA00012135"/>
    </source>
</evidence>
<evidence type="ECO:0000256" key="2">
    <source>
        <dbReference type="ARBA" id="ARBA00000565"/>
    </source>
</evidence>
<reference evidence="13 14" key="1">
    <citation type="submission" date="2024-03" db="EMBL/GenBank/DDBJ databases">
        <title>Bacilli Hybrid Assemblies.</title>
        <authorList>
            <person name="Kovac J."/>
        </authorList>
    </citation>
    <scope>NUCLEOTIDE SEQUENCE [LARGE SCALE GENOMIC DNA]</scope>
    <source>
        <strain evidence="13 14">FSL R7-0666</strain>
    </source>
</reference>